<feature type="domain" description="Reverse transcriptase" evidence="4">
    <location>
        <begin position="369"/>
        <end position="629"/>
    </location>
</feature>
<evidence type="ECO:0000313" key="5">
    <source>
        <dbReference type="EMBL" id="CAE7240012.1"/>
    </source>
</evidence>
<feature type="domain" description="EF-hand" evidence="3">
    <location>
        <begin position="1970"/>
        <end position="2005"/>
    </location>
</feature>
<feature type="compositionally biased region" description="Acidic residues" evidence="2">
    <location>
        <begin position="903"/>
        <end position="949"/>
    </location>
</feature>
<dbReference type="InterPro" id="IPR011992">
    <property type="entry name" value="EF-hand-dom_pair"/>
</dbReference>
<evidence type="ECO:0000259" key="3">
    <source>
        <dbReference type="PROSITE" id="PS50222"/>
    </source>
</evidence>
<feature type="compositionally biased region" description="Polar residues" evidence="2">
    <location>
        <begin position="1106"/>
        <end position="1115"/>
    </location>
</feature>
<evidence type="ECO:0000313" key="6">
    <source>
        <dbReference type="Proteomes" id="UP000601435"/>
    </source>
</evidence>
<dbReference type="InterPro" id="IPR018247">
    <property type="entry name" value="EF_Hand_1_Ca_BS"/>
</dbReference>
<evidence type="ECO:0000256" key="2">
    <source>
        <dbReference type="SAM" id="MobiDB-lite"/>
    </source>
</evidence>
<dbReference type="InterPro" id="IPR000477">
    <property type="entry name" value="RT_dom"/>
</dbReference>
<dbReference type="PROSITE" id="PS50878">
    <property type="entry name" value="RT_POL"/>
    <property type="match status" value="1"/>
</dbReference>
<feature type="region of interest" description="Disordered" evidence="2">
    <location>
        <begin position="840"/>
        <end position="983"/>
    </location>
</feature>
<dbReference type="SUPFAM" id="SSF56672">
    <property type="entry name" value="DNA/RNA polymerases"/>
    <property type="match status" value="1"/>
</dbReference>
<feature type="compositionally biased region" description="Basic and acidic residues" evidence="2">
    <location>
        <begin position="1547"/>
        <end position="1571"/>
    </location>
</feature>
<protein>
    <submittedName>
        <fullName evidence="5">Uncharacterized protein</fullName>
    </submittedName>
</protein>
<feature type="compositionally biased region" description="Basic and acidic residues" evidence="2">
    <location>
        <begin position="1848"/>
        <end position="1872"/>
    </location>
</feature>
<dbReference type="Gene3D" id="1.10.238.10">
    <property type="entry name" value="EF-hand"/>
    <property type="match status" value="1"/>
</dbReference>
<feature type="compositionally biased region" description="Low complexity" evidence="2">
    <location>
        <begin position="1204"/>
        <end position="1217"/>
    </location>
</feature>
<dbReference type="Pfam" id="PF00078">
    <property type="entry name" value="RVT_1"/>
    <property type="match status" value="1"/>
</dbReference>
<feature type="compositionally biased region" description="Polar residues" evidence="2">
    <location>
        <begin position="2314"/>
        <end position="2327"/>
    </location>
</feature>
<comment type="caution">
    <text evidence="5">The sequence shown here is derived from an EMBL/GenBank/DDBJ whole genome shotgun (WGS) entry which is preliminary data.</text>
</comment>
<feature type="region of interest" description="Disordered" evidence="2">
    <location>
        <begin position="1504"/>
        <end position="1578"/>
    </location>
</feature>
<gene>
    <name evidence="5" type="ORF">SNEC2469_LOCUS4260</name>
</gene>
<reference evidence="5" key="1">
    <citation type="submission" date="2021-02" db="EMBL/GenBank/DDBJ databases">
        <authorList>
            <person name="Dougan E. K."/>
            <person name="Rhodes N."/>
            <person name="Thang M."/>
            <person name="Chan C."/>
        </authorList>
    </citation>
    <scope>NUCLEOTIDE SEQUENCE</scope>
</reference>
<dbReference type="Proteomes" id="UP000601435">
    <property type="component" value="Unassembled WGS sequence"/>
</dbReference>
<feature type="non-terminal residue" evidence="5">
    <location>
        <position position="1"/>
    </location>
</feature>
<feature type="region of interest" description="Disordered" evidence="2">
    <location>
        <begin position="2302"/>
        <end position="2327"/>
    </location>
</feature>
<feature type="compositionally biased region" description="Low complexity" evidence="2">
    <location>
        <begin position="1257"/>
        <end position="1267"/>
    </location>
</feature>
<keyword evidence="1" id="KW-0106">Calcium</keyword>
<evidence type="ECO:0000256" key="1">
    <source>
        <dbReference type="ARBA" id="ARBA00022837"/>
    </source>
</evidence>
<feature type="region of interest" description="Disordered" evidence="2">
    <location>
        <begin position="1084"/>
        <end position="1226"/>
    </location>
</feature>
<organism evidence="5 6">
    <name type="scientific">Symbiodinium necroappetens</name>
    <dbReference type="NCBI Taxonomy" id="1628268"/>
    <lineage>
        <taxon>Eukaryota</taxon>
        <taxon>Sar</taxon>
        <taxon>Alveolata</taxon>
        <taxon>Dinophyceae</taxon>
        <taxon>Suessiales</taxon>
        <taxon>Symbiodiniaceae</taxon>
        <taxon>Symbiodinium</taxon>
    </lineage>
</organism>
<dbReference type="SUPFAM" id="SSF47473">
    <property type="entry name" value="EF-hand"/>
    <property type="match status" value="1"/>
</dbReference>
<feature type="region of interest" description="Disordered" evidence="2">
    <location>
        <begin position="1848"/>
        <end position="1883"/>
    </location>
</feature>
<dbReference type="PROSITE" id="PS00018">
    <property type="entry name" value="EF_HAND_1"/>
    <property type="match status" value="1"/>
</dbReference>
<feature type="compositionally biased region" description="Polar residues" evidence="2">
    <location>
        <begin position="861"/>
        <end position="871"/>
    </location>
</feature>
<dbReference type="OrthoDB" id="411869at2759"/>
<feature type="compositionally biased region" description="Low complexity" evidence="2">
    <location>
        <begin position="1132"/>
        <end position="1155"/>
    </location>
</feature>
<dbReference type="EMBL" id="CAJNJA010008753">
    <property type="protein sequence ID" value="CAE7240012.1"/>
    <property type="molecule type" value="Genomic_DNA"/>
</dbReference>
<feature type="compositionally biased region" description="Basic and acidic residues" evidence="2">
    <location>
        <begin position="2302"/>
        <end position="2313"/>
    </location>
</feature>
<sequence>LWLTLSQPPERIEPEWATGAVWFKIAELLGVELQQLNKAWEPLLAALRRIDVEFSQGENPNMSHHIPVRLRPSQQETKLEAPRDALHFAAWNLGGPHFLDNETWMLVHGKLQLEWRGRGEQILTWCTELGISLIDYVAARNLAVPFASVGPKGKVMWCARQLKADCHTVLASTIGPQADHHHAIAAVAQLISEPVHRSLKFQESANLKQLRRAAKGAPPGSNARAAWKQVGKVLHRERREWQKGLADRAGNMEWNAYRAIKQKSSRSNWAEHLLDTDNWEGDLHKHMTLIFAKRPADATRVAMQEMRDTCSRLCKGRPWRPFSEAEMRITMAKWKRRKATGTDGISLEALQLLFEDARWRPRIAELINDSLYKGELTPWVAEGASVLLPKTAVPKGWSDTRPITLSSAILKWIAQLLLLRGTPALLDCCQHQWASKGKRGVELILAMRKLARVAHEWRTPFYVVKIDIAKAFDSIAQEKLGDLVMRKIAHRGEMPWEARLWLSLLEARQLNFYVQKYKVPVTQTNGVRQGSPDSPVLFAAEIGETLDAVLQSVRGGSPPQVGRHNALTPPPHSGAAFMDDTYVWGESPEYVQEVLCELEKRFLELGLRINAKKTQVISNLPDDPFRFTIGGAGPSPSPHVIAVDSSGESDLSDVPWVTDMPVPEPGLIPELPVHLRHPRRLSRDYVNNELEYKGNQPHAGHPQTMAYQGGMVPQSSQGQDAGAQSIPAYRIGYAPTYDPAADPWHEDGFFPGVSPAMSASLSTPQYPLTQPQQPQAQPSYANAYPYGPWEDEVDQPSPIITAQPAAPQQPPHLLQQGQFDPPTMDPWNVIARRYASSGPLLPPDQWGHNALGLAGGRRPQQPGSPSLSEATTCAGDDTHMDCMDEEAVPEAAPHDATTTGESSPDDVTEPAEAQQDNDEEYEPTDNQQDDDWESDTSDSEDDAENDEPESTTPATGKKTPKRAAGHGSQRLANKAKKSDVKKRWRELEWGKKPQWLSWRGTTWSPPSQSVVRHPPRQNVEPTIVIYKFWLVVIDQAPQPTADRADRLPLRQGDSFWLEWRGQERTWQRRPRFYNDVNVLGGFAVIPETQAPRPPTPPQRRDPTTQKAQPNYQGGFNPQRFVDTRPLRGRLIPPSTSSSPSTATTSSPTSRQQQQQGDANTLEQPPTPLQARQAVRTTQAEQRQPHRGNPQRAASKAKPPPPPTTSSGSESETSWPSEDPAPPEGDDAALTQIRANMTNTRLATPISMPGDVNSFMQQRRTTPTTSTSGEQAGEMLPPPRDPPQPPQPPADPAPQPLEPENPWYSVAANFDGEFTVSGLLRVLQKILHEMLQQTFAMPNEYITHLAYHSCYYISKLMSTNDRQLQRQEQGEAPSEANGPGPTAMVFCITNPFVEAEAALDSLVQHQRDLPRRHLLKELRRAEALLKDGRAIFKSWSRNPNAPGALPGTAASQNALDGIDFSFLASEEGGVANLDESLRIALAATQRCSHYMNQLLDWIQGHFQAENAEGSPSPKKRRVERPSGSDCRPDFAPEPADTTLPANSQTGEPPREVPVRPDDPRQHDPALPHRDPGGAEPGAAPYNILRAQQLLEGVMPFTEQEVATSLQEVHSLLFQWTSSLWGVPIVLSDSLGSEGPSATPHPQLEEGQEALPTLPAGNSSDETETVTVDSHRLVKERERDGGRGSEEAEIHGNLERRLHTLKAPASIHYPANLTGIQYQWNILHGFAELAQAGAMSHGSISESEGMLDLPITSDHLRNAHEEVGKFDGSGPRSRMVLVGGTALVSFALVKRSRAVKRAMRVARPLRQPAFGWTVSVPSASLSTALVLPVANRRAKTCTASALKGVAAKLRDAENLEPKSPPEDDSPRPAAEPKRSTRHAASENSPGTELLLELEEIFDACAPPKGCLCEGSFQRVVALLNERFGVGIQCHDAERLRIQCQNGRGEVDRGVFLSEVGTLLKALRSSQGLSLTQLRIIMATAFERFDTDADGNISETEFAAALSSCDIHLSGSEIAVLLKLLSPGSTDDAVSVMREEQVQAAFEGAREKLADATGWNSALTMAERLLAVFNEPGTPKSQLYRAIAAFVGKDVTSEMLADTSELLITLASAVLVLQAHSQEGQILPAEWVGQFGVLANDMTGAFNDLFDSGPMGPVLLSGLLGAFKSLRTHEQVSLSEREALLFARGFHDRGCSTTLFQKLLACGHCQWTFAAAGDMLEGSTTGQVQILVRGEVEMQSSEKCLTIQPGEVMKRCCDGEKVIASASALYVTLDAEQLAQCVQNSSDSLLVALATELLDDVGIEEAGEVESRLEVREDTGARSQSPDSSESTQGWLSPLKAALQVQAKRKGFSLCTEITDGLQHIISQTDISMPEKLERCRALVLDNADVFVESFEALVDITGACSALLALWNHSSAPTPENILQLAPIMILLSLVLVHAARRGASTVFSSLGVASP</sequence>
<evidence type="ECO:0000259" key="4">
    <source>
        <dbReference type="PROSITE" id="PS50878"/>
    </source>
</evidence>
<proteinExistence type="predicted"/>
<dbReference type="InterPro" id="IPR043502">
    <property type="entry name" value="DNA/RNA_pol_sf"/>
</dbReference>
<dbReference type="InterPro" id="IPR002048">
    <property type="entry name" value="EF_hand_dom"/>
</dbReference>
<feature type="compositionally biased region" description="Basic and acidic residues" evidence="2">
    <location>
        <begin position="1518"/>
        <end position="1529"/>
    </location>
</feature>
<name>A0A812L751_9DINO</name>
<dbReference type="PANTHER" id="PTHR24216">
    <property type="entry name" value="PAXILLIN-RELATED"/>
    <property type="match status" value="1"/>
</dbReference>
<feature type="compositionally biased region" description="Basic residues" evidence="2">
    <location>
        <begin position="973"/>
        <end position="983"/>
    </location>
</feature>
<dbReference type="PANTHER" id="PTHR24216:SF65">
    <property type="entry name" value="PAXILLIN-LIKE PROTEIN 1"/>
    <property type="match status" value="1"/>
</dbReference>
<feature type="region of interest" description="Disordered" evidence="2">
    <location>
        <begin position="1257"/>
        <end position="1302"/>
    </location>
</feature>
<accession>A0A812L751</accession>
<keyword evidence="6" id="KW-1185">Reference proteome</keyword>
<feature type="compositionally biased region" description="Pro residues" evidence="2">
    <location>
        <begin position="1275"/>
        <end position="1298"/>
    </location>
</feature>
<dbReference type="PROSITE" id="PS50222">
    <property type="entry name" value="EF_HAND_2"/>
    <property type="match status" value="1"/>
</dbReference>
<dbReference type="GO" id="GO:0005509">
    <property type="term" value="F:calcium ion binding"/>
    <property type="evidence" value="ECO:0007669"/>
    <property type="project" value="InterPro"/>
</dbReference>